<keyword evidence="5" id="KW-1185">Reference proteome</keyword>
<sequence length="75" mass="8157">MDSIFLTDAELAELTGYCQPKKQAEHLRKLGIPFLPNARGVPKVTRSAIEGRTAGKAGKAEPVRKKWQPAVLNTG</sequence>
<name>A0A9X4E2Y0_9NEIS</name>
<dbReference type="EMBL" id="CP146598">
    <property type="protein sequence ID" value="WWY03095.1"/>
    <property type="molecule type" value="Genomic_DNA"/>
</dbReference>
<dbReference type="RefSeq" id="WP_274585349.1">
    <property type="nucleotide sequence ID" value="NZ_CP146598.1"/>
</dbReference>
<feature type="region of interest" description="Disordered" evidence="1">
    <location>
        <begin position="50"/>
        <end position="75"/>
    </location>
</feature>
<proteinExistence type="predicted"/>
<dbReference type="Pfam" id="PF13986">
    <property type="entry name" value="DUF4224"/>
    <property type="match status" value="1"/>
</dbReference>
<protein>
    <submittedName>
        <fullName evidence="3">DUF4224 domain-containing protein</fullName>
    </submittedName>
</protein>
<accession>A0A9X4E2Y0</accession>
<organism evidence="3">
    <name type="scientific">Neisseria leonii</name>
    <dbReference type="NCBI Taxonomy" id="2995413"/>
    <lineage>
        <taxon>Bacteria</taxon>
        <taxon>Pseudomonadati</taxon>
        <taxon>Pseudomonadota</taxon>
        <taxon>Betaproteobacteria</taxon>
        <taxon>Neisseriales</taxon>
        <taxon>Neisseriaceae</taxon>
        <taxon>Neisseria</taxon>
    </lineage>
</organism>
<dbReference type="AlphaFoldDB" id="A0A9X4E2Y0"/>
<reference evidence="3" key="1">
    <citation type="submission" date="2022-10" db="EMBL/GenBank/DDBJ databases">
        <authorList>
            <person name="Boutroux M."/>
        </authorList>
    </citation>
    <scope>NUCLEOTIDE SEQUENCE</scope>
    <source>
        <strain evidence="3">51.81</strain>
    </source>
</reference>
<reference evidence="4" key="2">
    <citation type="submission" date="2024-02" db="EMBL/GenBank/DDBJ databases">
        <title>Neisseria leonii sp. nov.</title>
        <authorList>
            <person name="Boutroux M."/>
            <person name="Favre-Rochex S."/>
            <person name="Gorgette O."/>
            <person name="Touak G."/>
            <person name="Muhle E."/>
            <person name="Chesneau O."/>
            <person name="Clermont D."/>
            <person name="Rahi P."/>
        </authorList>
    </citation>
    <scope>NUCLEOTIDE SEQUENCE</scope>
    <source>
        <strain evidence="4">51.81</strain>
    </source>
</reference>
<dbReference type="InterPro" id="IPR025319">
    <property type="entry name" value="DUF4224"/>
</dbReference>
<gene>
    <name evidence="3" type="ORF">ORY91_001664</name>
    <name evidence="4" type="ORF">V9W64_10515</name>
</gene>
<dbReference type="Proteomes" id="UP001149607">
    <property type="component" value="Chromosome"/>
</dbReference>
<evidence type="ECO:0000256" key="1">
    <source>
        <dbReference type="SAM" id="MobiDB-lite"/>
    </source>
</evidence>
<evidence type="ECO:0000313" key="5">
    <source>
        <dbReference type="Proteomes" id="UP001149607"/>
    </source>
</evidence>
<evidence type="ECO:0000313" key="3">
    <source>
        <dbReference type="EMBL" id="MDD9328244.1"/>
    </source>
</evidence>
<dbReference type="EMBL" id="JAPQFL010000005">
    <property type="protein sequence ID" value="MDD9328244.1"/>
    <property type="molecule type" value="Genomic_DNA"/>
</dbReference>
<feature type="domain" description="DUF4224" evidence="2">
    <location>
        <begin position="5"/>
        <end position="49"/>
    </location>
</feature>
<evidence type="ECO:0000259" key="2">
    <source>
        <dbReference type="Pfam" id="PF13986"/>
    </source>
</evidence>
<evidence type="ECO:0000313" key="4">
    <source>
        <dbReference type="EMBL" id="WWY03095.1"/>
    </source>
</evidence>